<comment type="subcellular location">
    <subcellularLocation>
        <location evidence="1">Nucleus</location>
    </subcellularLocation>
</comment>
<keyword evidence="2" id="KW-0479">Metal-binding</keyword>
<organism evidence="7 8">
    <name type="scientific">Xylaria arbuscula</name>
    <dbReference type="NCBI Taxonomy" id="114810"/>
    <lineage>
        <taxon>Eukaryota</taxon>
        <taxon>Fungi</taxon>
        <taxon>Dikarya</taxon>
        <taxon>Ascomycota</taxon>
        <taxon>Pezizomycotina</taxon>
        <taxon>Sordariomycetes</taxon>
        <taxon>Xylariomycetidae</taxon>
        <taxon>Xylariales</taxon>
        <taxon>Xylariaceae</taxon>
        <taxon>Xylaria</taxon>
    </lineage>
</organism>
<evidence type="ECO:0000256" key="3">
    <source>
        <dbReference type="ARBA" id="ARBA00023125"/>
    </source>
</evidence>
<dbReference type="GO" id="GO:0006351">
    <property type="term" value="P:DNA-templated transcription"/>
    <property type="evidence" value="ECO:0007669"/>
    <property type="project" value="InterPro"/>
</dbReference>
<dbReference type="InterPro" id="IPR050987">
    <property type="entry name" value="AtrR-like"/>
</dbReference>
<sequence>MIVMIRSQVPDAGKQKHHWSLNGGSGKLGSDWLTPDLPQIVAQLKGHQLGRSPHPRILHTLVIPKTTTRRQLGLRSLDSSTTANALSSTFSCEAESAGKDVNQQAVDTLTISSSEGINQPNICHFGPTSNHALFRILSGIFIEYTAAKSNSWVSTIDNGNSTRTSSQVSPRPNINIAQDGKRREHDQRFQGAFARQPSPSPLEAEALIEQYITTIGITIPILDRADLIFLHETRSLSGRALLCIIFALVSGVSSDDTTANAFQRQSISTLLENGIFRGSTLESIQVLVLNCVFLQNNQRSVESWTYHAMAVKACYQLGLHMPMSYKEYGIHDRELRKRVWYSVVNEDRALSISLGRPFLIPTQYVRTEPLSSQISVGISNKVHVSPESDALLYFSLIAAIQKVKGYITDALYSSNIPSLEVDQGYAEILAEHFRLNLRLERWRDEISPFGKVLTAVDIKDWTESSYLEHRFQILLSIQFYSAKLLVNAPVLTGFLQSRRNQNSYSAEQRATLSSALAIIEADYVVSEDFRSLISCTSQMNYTNWAWSITEEPHRKIPEDIPNPAAGSELSPQNAIFDPMLSSQENFVSDGLFSEFLSQAAEEFLLDFGQADLTSDNACFQYAVSGAAVGPN</sequence>
<dbReference type="GO" id="GO:0005634">
    <property type="term" value="C:nucleus"/>
    <property type="evidence" value="ECO:0007669"/>
    <property type="project" value="UniProtKB-SubCell"/>
</dbReference>
<feature type="domain" description="Xylanolytic transcriptional activator regulatory" evidence="6">
    <location>
        <begin position="303"/>
        <end position="375"/>
    </location>
</feature>
<dbReference type="GO" id="GO:0003677">
    <property type="term" value="F:DNA binding"/>
    <property type="evidence" value="ECO:0007669"/>
    <property type="project" value="UniProtKB-KW"/>
</dbReference>
<feature type="compositionally biased region" description="Polar residues" evidence="5">
    <location>
        <begin position="161"/>
        <end position="176"/>
    </location>
</feature>
<evidence type="ECO:0000313" key="8">
    <source>
        <dbReference type="Proteomes" id="UP001148614"/>
    </source>
</evidence>
<keyword evidence="4" id="KW-0539">Nucleus</keyword>
<dbReference type="GO" id="GO:0008270">
    <property type="term" value="F:zinc ion binding"/>
    <property type="evidence" value="ECO:0007669"/>
    <property type="project" value="InterPro"/>
</dbReference>
<dbReference type="CDD" id="cd12148">
    <property type="entry name" value="fungal_TF_MHR"/>
    <property type="match status" value="1"/>
</dbReference>
<evidence type="ECO:0000256" key="2">
    <source>
        <dbReference type="ARBA" id="ARBA00022723"/>
    </source>
</evidence>
<comment type="caution">
    <text evidence="7">The sequence shown here is derived from an EMBL/GenBank/DDBJ whole genome shotgun (WGS) entry which is preliminary data.</text>
</comment>
<dbReference type="InterPro" id="IPR007219">
    <property type="entry name" value="XnlR_reg_dom"/>
</dbReference>
<name>A0A9W8TQK5_9PEZI</name>
<dbReference type="SMART" id="SM00906">
    <property type="entry name" value="Fungal_trans"/>
    <property type="match status" value="1"/>
</dbReference>
<evidence type="ECO:0000259" key="6">
    <source>
        <dbReference type="SMART" id="SM00906"/>
    </source>
</evidence>
<proteinExistence type="predicted"/>
<keyword evidence="8" id="KW-1185">Reference proteome</keyword>
<evidence type="ECO:0000256" key="4">
    <source>
        <dbReference type="ARBA" id="ARBA00023242"/>
    </source>
</evidence>
<evidence type="ECO:0000256" key="1">
    <source>
        <dbReference type="ARBA" id="ARBA00004123"/>
    </source>
</evidence>
<feature type="region of interest" description="Disordered" evidence="5">
    <location>
        <begin position="161"/>
        <end position="182"/>
    </location>
</feature>
<dbReference type="GO" id="GO:0003700">
    <property type="term" value="F:DNA-binding transcription factor activity"/>
    <property type="evidence" value="ECO:0007669"/>
    <property type="project" value="InterPro"/>
</dbReference>
<keyword evidence="3" id="KW-0238">DNA-binding</keyword>
<dbReference type="PANTHER" id="PTHR46910:SF3">
    <property type="entry name" value="HALOTOLERANCE PROTEIN 9-RELATED"/>
    <property type="match status" value="1"/>
</dbReference>
<dbReference type="Pfam" id="PF04082">
    <property type="entry name" value="Fungal_trans"/>
    <property type="match status" value="1"/>
</dbReference>
<evidence type="ECO:0000313" key="7">
    <source>
        <dbReference type="EMBL" id="KAJ3580177.1"/>
    </source>
</evidence>
<accession>A0A9W8TQK5</accession>
<protein>
    <recommendedName>
        <fullName evidence="6">Xylanolytic transcriptional activator regulatory domain-containing protein</fullName>
    </recommendedName>
</protein>
<dbReference type="EMBL" id="JANPWZ010000024">
    <property type="protein sequence ID" value="KAJ3580177.1"/>
    <property type="molecule type" value="Genomic_DNA"/>
</dbReference>
<dbReference type="AlphaFoldDB" id="A0A9W8TQK5"/>
<dbReference type="Proteomes" id="UP001148614">
    <property type="component" value="Unassembled WGS sequence"/>
</dbReference>
<evidence type="ECO:0000256" key="5">
    <source>
        <dbReference type="SAM" id="MobiDB-lite"/>
    </source>
</evidence>
<gene>
    <name evidence="7" type="ORF">NPX13_g382</name>
</gene>
<reference evidence="7" key="1">
    <citation type="submission" date="2022-07" db="EMBL/GenBank/DDBJ databases">
        <title>Genome Sequence of Xylaria arbuscula.</title>
        <authorList>
            <person name="Buettner E."/>
        </authorList>
    </citation>
    <scope>NUCLEOTIDE SEQUENCE</scope>
    <source>
        <strain evidence="7">VT107</strain>
    </source>
</reference>
<dbReference type="PANTHER" id="PTHR46910">
    <property type="entry name" value="TRANSCRIPTION FACTOR PDR1"/>
    <property type="match status" value="1"/>
</dbReference>